<evidence type="ECO:0000313" key="4">
    <source>
        <dbReference type="EMBL" id="KAG0650050.1"/>
    </source>
</evidence>
<keyword evidence="2" id="KW-0472">Membrane</keyword>
<dbReference type="AlphaFoldDB" id="A0A9P6VM05"/>
<evidence type="ECO:0000256" key="1">
    <source>
        <dbReference type="SAM" id="MobiDB-lite"/>
    </source>
</evidence>
<feature type="region of interest" description="Disordered" evidence="1">
    <location>
        <begin position="278"/>
        <end position="303"/>
    </location>
</feature>
<protein>
    <submittedName>
        <fullName evidence="4">Uncharacterized protein</fullName>
    </submittedName>
</protein>
<feature type="chain" id="PRO_5040500794" evidence="3">
    <location>
        <begin position="22"/>
        <end position="379"/>
    </location>
</feature>
<keyword evidence="2" id="KW-0812">Transmembrane</keyword>
<dbReference type="Proteomes" id="UP000785200">
    <property type="component" value="Unassembled WGS sequence"/>
</dbReference>
<feature type="signal peptide" evidence="3">
    <location>
        <begin position="1"/>
        <end position="21"/>
    </location>
</feature>
<keyword evidence="3" id="KW-0732">Signal</keyword>
<sequence>MKSSQSVVLAFMLSLPLFVGAQLAGPAPDASTAKPRGALMRELSGKRGLDFGAAASATPSTTITLTPAQPSSTLSTSATSSDSATYSTTINTIEVASFMTSSTQTSSDTVFTSRAVAVATDSSATPTLSPSSSSQSSISHRTLIIVLSSVLGSFGIVLILAAIFLIYRFGQGRSPFGHRSATPLDDDEIESWRGTVMEQKQRPSDVDPTMLNRQGNSIKMQPSPGWTWTASPTSLRSGVSPTTTVPGTPAFVAKAPNSRVGLTDETVPGADAFIPPVKRQSSRLSKAPPGHIRSKSRRSSMSAKSIWSYNGGLGPSPSDKMPIWYDPDDQAIGRALSRADQTMSNSPAASVFDGVAGGLSPRPKSQIRSWDKEIGRAIA</sequence>
<feature type="region of interest" description="Disordered" evidence="1">
    <location>
        <begin position="215"/>
        <end position="243"/>
    </location>
</feature>
<keyword evidence="5" id="KW-1185">Reference proteome</keyword>
<dbReference type="OrthoDB" id="4120617at2759"/>
<feature type="transmembrane region" description="Helical" evidence="2">
    <location>
        <begin position="143"/>
        <end position="167"/>
    </location>
</feature>
<dbReference type="EMBL" id="VNKQ01000007">
    <property type="protein sequence ID" value="KAG0650050.1"/>
    <property type="molecule type" value="Genomic_DNA"/>
</dbReference>
<comment type="caution">
    <text evidence="4">The sequence shown here is derived from an EMBL/GenBank/DDBJ whole genome shotgun (WGS) entry which is preliminary data.</text>
</comment>
<evidence type="ECO:0000256" key="3">
    <source>
        <dbReference type="SAM" id="SignalP"/>
    </source>
</evidence>
<feature type="compositionally biased region" description="Polar residues" evidence="1">
    <location>
        <begin position="215"/>
        <end position="236"/>
    </location>
</feature>
<organism evidence="4 5">
    <name type="scientific">Hyphodiscus hymeniophilus</name>
    <dbReference type="NCBI Taxonomy" id="353542"/>
    <lineage>
        <taxon>Eukaryota</taxon>
        <taxon>Fungi</taxon>
        <taxon>Dikarya</taxon>
        <taxon>Ascomycota</taxon>
        <taxon>Pezizomycotina</taxon>
        <taxon>Leotiomycetes</taxon>
        <taxon>Helotiales</taxon>
        <taxon>Hyphodiscaceae</taxon>
        <taxon>Hyphodiscus</taxon>
    </lineage>
</organism>
<keyword evidence="2" id="KW-1133">Transmembrane helix</keyword>
<gene>
    <name evidence="4" type="ORF">D0Z07_3858</name>
</gene>
<proteinExistence type="predicted"/>
<feature type="region of interest" description="Disordered" evidence="1">
    <location>
        <begin position="62"/>
        <end position="82"/>
    </location>
</feature>
<evidence type="ECO:0000256" key="2">
    <source>
        <dbReference type="SAM" id="Phobius"/>
    </source>
</evidence>
<accession>A0A9P6VM05</accession>
<reference evidence="4" key="1">
    <citation type="submission" date="2019-07" db="EMBL/GenBank/DDBJ databases">
        <title>Hyphodiscus hymeniophilus genome sequencing and assembly.</title>
        <authorList>
            <person name="Kramer G."/>
            <person name="Nodwell J."/>
        </authorList>
    </citation>
    <scope>NUCLEOTIDE SEQUENCE</scope>
    <source>
        <strain evidence="4">ATCC 34498</strain>
    </source>
</reference>
<evidence type="ECO:0000313" key="5">
    <source>
        <dbReference type="Proteomes" id="UP000785200"/>
    </source>
</evidence>
<name>A0A9P6VM05_9HELO</name>